<accession>A0A9R1B5T3</accession>
<dbReference type="InterPro" id="IPR044974">
    <property type="entry name" value="Disease_R_plants"/>
</dbReference>
<evidence type="ECO:0000256" key="2">
    <source>
        <dbReference type="ARBA" id="ARBA00022821"/>
    </source>
</evidence>
<dbReference type="InterPro" id="IPR042197">
    <property type="entry name" value="Apaf_helical"/>
</dbReference>
<dbReference type="PANTHER" id="PTHR23155:SF1228">
    <property type="entry name" value="NB-ARC DOMAIN CONTAINING PROTEIN, EXPRESSED"/>
    <property type="match status" value="1"/>
</dbReference>
<dbReference type="AlphaFoldDB" id="A0A9R1B5T3"/>
<dbReference type="GO" id="GO:0009626">
    <property type="term" value="P:plant-type hypersensitive response"/>
    <property type="evidence" value="ECO:0007669"/>
    <property type="project" value="UniProtKB-ARBA"/>
</dbReference>
<dbReference type="GO" id="GO:0002758">
    <property type="term" value="P:innate immune response-activating signaling pathway"/>
    <property type="evidence" value="ECO:0007669"/>
    <property type="project" value="UniProtKB-ARBA"/>
</dbReference>
<dbReference type="InterPro" id="IPR036388">
    <property type="entry name" value="WH-like_DNA-bd_sf"/>
</dbReference>
<protein>
    <recommendedName>
        <fullName evidence="3">Disease resistance protein winged helix domain-containing protein</fullName>
    </recommendedName>
</protein>
<dbReference type="Pfam" id="PF23559">
    <property type="entry name" value="WHD_DRP"/>
    <property type="match status" value="1"/>
</dbReference>
<dbReference type="EMBL" id="LT934122">
    <property type="protein sequence ID" value="VAI52563.1"/>
    <property type="molecule type" value="Genomic_DNA"/>
</dbReference>
<evidence type="ECO:0000313" key="5">
    <source>
        <dbReference type="Proteomes" id="UP000324705"/>
    </source>
</evidence>
<dbReference type="Gramene" id="TRITD6Bv1G002840.1">
    <property type="protein sequence ID" value="TRITD6Bv1G002840.1"/>
    <property type="gene ID" value="TRITD6Bv1G002840"/>
</dbReference>
<feature type="domain" description="Disease resistance protein winged helix" evidence="3">
    <location>
        <begin position="100"/>
        <end position="148"/>
    </location>
</feature>
<reference evidence="4 5" key="1">
    <citation type="submission" date="2017-09" db="EMBL/GenBank/DDBJ databases">
        <authorList>
            <consortium name="International Durum Wheat Genome Sequencing Consortium (IDWGSC)"/>
            <person name="Milanesi L."/>
        </authorList>
    </citation>
    <scope>NUCLEOTIDE SEQUENCE [LARGE SCALE GENOMIC DNA]</scope>
    <source>
        <strain evidence="5">cv. Svevo</strain>
    </source>
</reference>
<dbReference type="SUPFAM" id="SSF52540">
    <property type="entry name" value="P-loop containing nucleoside triphosphate hydrolases"/>
    <property type="match status" value="1"/>
</dbReference>
<name>A0A9R1B5T3_TRITD</name>
<dbReference type="InterPro" id="IPR058922">
    <property type="entry name" value="WHD_DRP"/>
</dbReference>
<dbReference type="Proteomes" id="UP000324705">
    <property type="component" value="Chromosome 6B"/>
</dbReference>
<proteinExistence type="predicted"/>
<evidence type="ECO:0000259" key="3">
    <source>
        <dbReference type="Pfam" id="PF23559"/>
    </source>
</evidence>
<keyword evidence="2" id="KW-0611">Plant defense</keyword>
<dbReference type="InterPro" id="IPR027417">
    <property type="entry name" value="P-loop_NTPase"/>
</dbReference>
<keyword evidence="5" id="KW-1185">Reference proteome</keyword>
<dbReference type="GO" id="GO:0042742">
    <property type="term" value="P:defense response to bacterium"/>
    <property type="evidence" value="ECO:0007669"/>
    <property type="project" value="UniProtKB-ARBA"/>
</dbReference>
<dbReference type="PANTHER" id="PTHR23155">
    <property type="entry name" value="DISEASE RESISTANCE PROTEIN RP"/>
    <property type="match status" value="1"/>
</dbReference>
<sequence length="186" mass="20866">MQPLSEDYSKMLFYTRTSGSEGPAEVTTIILKKCGGVPLAITTIASLLVAKHRKDWSKVYDAIGFGHEENDDVRNTRKILSFSYYDLSSNLKTCLLYLSVFPEDCLIDKISLIWRWVAEGFIPYREGMESFELGEIYFNKLVNKSMDQSFKYSTPLSAMVACGCGRSSGCSNHRQVAVSPLPCSLE</sequence>
<dbReference type="Gene3D" id="1.10.8.430">
    <property type="entry name" value="Helical domain of apoptotic protease-activating factors"/>
    <property type="match status" value="1"/>
</dbReference>
<evidence type="ECO:0000313" key="4">
    <source>
        <dbReference type="EMBL" id="VAI52563.1"/>
    </source>
</evidence>
<dbReference type="Gene3D" id="1.10.10.10">
    <property type="entry name" value="Winged helix-like DNA-binding domain superfamily/Winged helix DNA-binding domain"/>
    <property type="match status" value="1"/>
</dbReference>
<dbReference type="GO" id="GO:0043531">
    <property type="term" value="F:ADP binding"/>
    <property type="evidence" value="ECO:0007669"/>
    <property type="project" value="InterPro"/>
</dbReference>
<dbReference type="FunFam" id="1.10.10.10:FF:000322">
    <property type="entry name" value="Probable disease resistance protein At1g63360"/>
    <property type="match status" value="1"/>
</dbReference>
<keyword evidence="1" id="KW-0677">Repeat</keyword>
<gene>
    <name evidence="4" type="ORF">TRITD_6Bv1G002840</name>
</gene>
<evidence type="ECO:0000256" key="1">
    <source>
        <dbReference type="ARBA" id="ARBA00022737"/>
    </source>
</evidence>
<organism evidence="4 5">
    <name type="scientific">Triticum turgidum subsp. durum</name>
    <name type="common">Durum wheat</name>
    <name type="synonym">Triticum durum</name>
    <dbReference type="NCBI Taxonomy" id="4567"/>
    <lineage>
        <taxon>Eukaryota</taxon>
        <taxon>Viridiplantae</taxon>
        <taxon>Streptophyta</taxon>
        <taxon>Embryophyta</taxon>
        <taxon>Tracheophyta</taxon>
        <taxon>Spermatophyta</taxon>
        <taxon>Magnoliopsida</taxon>
        <taxon>Liliopsida</taxon>
        <taxon>Poales</taxon>
        <taxon>Poaceae</taxon>
        <taxon>BOP clade</taxon>
        <taxon>Pooideae</taxon>
        <taxon>Triticodae</taxon>
        <taxon>Triticeae</taxon>
        <taxon>Triticinae</taxon>
        <taxon>Triticum</taxon>
    </lineage>
</organism>